<feature type="region of interest" description="Disordered" evidence="1">
    <location>
        <begin position="384"/>
        <end position="442"/>
    </location>
</feature>
<feature type="region of interest" description="Disordered" evidence="1">
    <location>
        <begin position="1"/>
        <end position="308"/>
    </location>
</feature>
<organism evidence="2 3">
    <name type="scientific">Psychromarinibacter halotolerans</name>
    <dbReference type="NCBI Taxonomy" id="1775175"/>
    <lineage>
        <taxon>Bacteria</taxon>
        <taxon>Pseudomonadati</taxon>
        <taxon>Pseudomonadota</taxon>
        <taxon>Alphaproteobacteria</taxon>
        <taxon>Rhodobacterales</taxon>
        <taxon>Paracoccaceae</taxon>
        <taxon>Psychromarinibacter</taxon>
    </lineage>
</organism>
<name>A0ABV7GQB8_9RHOB</name>
<comment type="caution">
    <text evidence="2">The sequence shown here is derived from an EMBL/GenBank/DDBJ whole genome shotgun (WGS) entry which is preliminary data.</text>
</comment>
<dbReference type="EMBL" id="JBHRTB010000010">
    <property type="protein sequence ID" value="MFC3141716.1"/>
    <property type="molecule type" value="Genomic_DNA"/>
</dbReference>
<keyword evidence="3" id="KW-1185">Reference proteome</keyword>
<dbReference type="RefSeq" id="WP_275632033.1">
    <property type="nucleotide sequence ID" value="NZ_JARGYD010000002.1"/>
</dbReference>
<evidence type="ECO:0000313" key="2">
    <source>
        <dbReference type="EMBL" id="MFC3141716.1"/>
    </source>
</evidence>
<evidence type="ECO:0008006" key="4">
    <source>
        <dbReference type="Google" id="ProtNLM"/>
    </source>
</evidence>
<dbReference type="Proteomes" id="UP001595632">
    <property type="component" value="Unassembled WGS sequence"/>
</dbReference>
<feature type="compositionally biased region" description="Basic and acidic residues" evidence="1">
    <location>
        <begin position="102"/>
        <end position="112"/>
    </location>
</feature>
<evidence type="ECO:0000256" key="1">
    <source>
        <dbReference type="SAM" id="MobiDB-lite"/>
    </source>
</evidence>
<sequence>MDISLSTLSPSAPPKGAVGGRSGESADADGFGKLLGAEPAAEKPTAKSAKAADGTEQPSDEPQVETDENGTQASAEDGSVEDGEATEVRSEDGLEASSPVGADKDLSGEFRSRPGQAQEDALSAGQDMARDPAPEVLPQPADTPAPMQTAAAPAPVNSETPTLAVGQAAPETGDAELSVAEPDLPDAAPLRATADKPAAPAPTTRAPDTTQVVQITTAAAEPAQSKASAARAETTFADLVTNAGRDGGETAETPAPRISTPTAQLQTTSQAADQTQPMSAAQLRAAVAQALPQPAAEQSQPAPQPKSPIVQKVVDQVAQLPTEPGTTTIRLKPHGMGIVEISVERTKDGRLDVDMRVQNPLVLDAMRNERGALSHLFQGTGAQGSLSMDLFQPGAGQNGQDTPGDTADGPTEHLAEDTGDDLAEPDTPAAPKQVSGGLDILT</sequence>
<feature type="compositionally biased region" description="Low complexity" evidence="1">
    <location>
        <begin position="191"/>
        <end position="232"/>
    </location>
</feature>
<protein>
    <recommendedName>
        <fullName evidence="4">Flagellar hook-length control protein FliK</fullName>
    </recommendedName>
</protein>
<proteinExistence type="predicted"/>
<feature type="compositionally biased region" description="Polar residues" evidence="1">
    <location>
        <begin position="1"/>
        <end position="10"/>
    </location>
</feature>
<dbReference type="InterPro" id="IPR038610">
    <property type="entry name" value="FliK-like_C_sf"/>
</dbReference>
<feature type="compositionally biased region" description="Low complexity" evidence="1">
    <location>
        <begin position="144"/>
        <end position="155"/>
    </location>
</feature>
<reference evidence="3" key="1">
    <citation type="journal article" date="2019" name="Int. J. Syst. Evol. Microbiol.">
        <title>The Global Catalogue of Microorganisms (GCM) 10K type strain sequencing project: providing services to taxonomists for standard genome sequencing and annotation.</title>
        <authorList>
            <consortium name="The Broad Institute Genomics Platform"/>
            <consortium name="The Broad Institute Genome Sequencing Center for Infectious Disease"/>
            <person name="Wu L."/>
            <person name="Ma J."/>
        </authorList>
    </citation>
    <scope>NUCLEOTIDE SEQUENCE [LARGE SCALE GENOMIC DNA]</scope>
    <source>
        <strain evidence="3">KCTC 52366</strain>
    </source>
</reference>
<accession>A0ABV7GQB8</accession>
<feature type="compositionally biased region" description="Low complexity" evidence="1">
    <location>
        <begin position="279"/>
        <end position="301"/>
    </location>
</feature>
<feature type="compositionally biased region" description="Polar residues" evidence="1">
    <location>
        <begin position="259"/>
        <end position="278"/>
    </location>
</feature>
<feature type="compositionally biased region" description="Acidic residues" evidence="1">
    <location>
        <begin position="58"/>
        <end position="68"/>
    </location>
</feature>
<evidence type="ECO:0000313" key="3">
    <source>
        <dbReference type="Proteomes" id="UP001595632"/>
    </source>
</evidence>
<gene>
    <name evidence="2" type="ORF">ACFOGP_03300</name>
</gene>
<dbReference type="Gene3D" id="3.30.750.140">
    <property type="match status" value="1"/>
</dbReference>